<evidence type="ECO:0000313" key="2">
    <source>
        <dbReference type="Proteomes" id="UP000316142"/>
    </source>
</evidence>
<dbReference type="Proteomes" id="UP000316142">
    <property type="component" value="Unassembled WGS sequence"/>
</dbReference>
<dbReference type="SUPFAM" id="SSF88697">
    <property type="entry name" value="PUA domain-like"/>
    <property type="match status" value="1"/>
</dbReference>
<evidence type="ECO:0000313" key="1">
    <source>
        <dbReference type="EMBL" id="TPV29021.1"/>
    </source>
</evidence>
<accession>A0ABY2Z9L5</accession>
<gene>
    <name evidence="1" type="ORF">FJW00_08745</name>
</gene>
<name>A0ABY2Z9L5_9GAMM</name>
<dbReference type="EMBL" id="VHIZ01000037">
    <property type="protein sequence ID" value="TPV29021.1"/>
    <property type="molecule type" value="Genomic_DNA"/>
</dbReference>
<proteinExistence type="predicted"/>
<protein>
    <recommendedName>
        <fullName evidence="3">ASCH domain-containing protein</fullName>
    </recommendedName>
</protein>
<dbReference type="RefSeq" id="WP_046102837.1">
    <property type="nucleotide sequence ID" value="NZ_CP122311.1"/>
</dbReference>
<reference evidence="1 2" key="1">
    <citation type="submission" date="2019-06" db="EMBL/GenBank/DDBJ databases">
        <title>Taxogenomics and systematics of the genus Pantoea.</title>
        <authorList>
            <person name="Tambong J.T."/>
        </authorList>
    </citation>
    <scope>NUCLEOTIDE SEQUENCE [LARGE SCALE GENOMIC DNA]</scope>
    <source>
        <strain evidence="1 2">LMG 2558</strain>
    </source>
</reference>
<keyword evidence="2" id="KW-1185">Reference proteome</keyword>
<evidence type="ECO:0008006" key="3">
    <source>
        <dbReference type="Google" id="ProtNLM"/>
    </source>
</evidence>
<dbReference type="InterPro" id="IPR015947">
    <property type="entry name" value="PUA-like_sf"/>
</dbReference>
<comment type="caution">
    <text evidence="1">The sequence shown here is derived from an EMBL/GenBank/DDBJ whole genome shotgun (WGS) entry which is preliminary data.</text>
</comment>
<sequence length="112" mass="12356">MQQLTLVPRLMPDVRRGEKTSTVRWQEGEIVTGPLRLVNQQNAADSVVVWVTRIDTLRLSDVAAALGKEAEWPDAVLLAGMREHYPAITLACQVQLITHLTPEQSQSLLTGG</sequence>
<organism evidence="1 2">
    <name type="scientific">Pantoea anthophila</name>
    <dbReference type="NCBI Taxonomy" id="470931"/>
    <lineage>
        <taxon>Bacteria</taxon>
        <taxon>Pseudomonadati</taxon>
        <taxon>Pseudomonadota</taxon>
        <taxon>Gammaproteobacteria</taxon>
        <taxon>Enterobacterales</taxon>
        <taxon>Erwiniaceae</taxon>
        <taxon>Pantoea</taxon>
    </lineage>
</organism>